<dbReference type="RefSeq" id="WP_123929572.1">
    <property type="nucleotide sequence ID" value="NZ_JBPSDP010000006.1"/>
</dbReference>
<dbReference type="Proteomes" id="UP000267536">
    <property type="component" value="Unassembled WGS sequence"/>
</dbReference>
<dbReference type="CDD" id="cd04301">
    <property type="entry name" value="NAT_SF"/>
    <property type="match status" value="1"/>
</dbReference>
<evidence type="ECO:0000313" key="2">
    <source>
        <dbReference type="EMBL" id="RPA61193.1"/>
    </source>
</evidence>
<dbReference type="PROSITE" id="PS51729">
    <property type="entry name" value="GNAT_YJDJ"/>
    <property type="match status" value="1"/>
</dbReference>
<dbReference type="Pfam" id="PF14542">
    <property type="entry name" value="Acetyltransf_CG"/>
    <property type="match status" value="1"/>
</dbReference>
<dbReference type="GO" id="GO:0016740">
    <property type="term" value="F:transferase activity"/>
    <property type="evidence" value="ECO:0007669"/>
    <property type="project" value="UniProtKB-KW"/>
</dbReference>
<comment type="caution">
    <text evidence="2">The sequence shown here is derived from an EMBL/GenBank/DDBJ whole genome shotgun (WGS) entry which is preliminary data.</text>
</comment>
<evidence type="ECO:0000259" key="1">
    <source>
        <dbReference type="PROSITE" id="PS51729"/>
    </source>
</evidence>
<name>A0A3N4GEB8_9ACTN</name>
<dbReference type="OrthoDB" id="5405911at2"/>
<accession>A0A3N4GEB8</accession>
<dbReference type="EMBL" id="RKMH01000007">
    <property type="protein sequence ID" value="RPA61193.1"/>
    <property type="molecule type" value="Genomic_DNA"/>
</dbReference>
<dbReference type="SUPFAM" id="SSF55729">
    <property type="entry name" value="Acyl-CoA N-acyltransferases (Nat)"/>
    <property type="match status" value="1"/>
</dbReference>
<evidence type="ECO:0000313" key="3">
    <source>
        <dbReference type="Proteomes" id="UP000267536"/>
    </source>
</evidence>
<gene>
    <name evidence="2" type="ORF">EF294_11285</name>
</gene>
<dbReference type="AlphaFoldDB" id="A0A3N4GEB8"/>
<reference evidence="2 3" key="1">
    <citation type="submission" date="2018-11" db="EMBL/GenBank/DDBJ databases">
        <title>Draft genome sequence of Gordonia sp. RS15-1S isolated from rice stems.</title>
        <authorList>
            <person name="Muangham S."/>
        </authorList>
    </citation>
    <scope>NUCLEOTIDE SEQUENCE [LARGE SCALE GENOMIC DNA]</scope>
    <source>
        <strain evidence="2 3">RS15-1S</strain>
    </source>
</reference>
<dbReference type="Gene3D" id="3.40.630.30">
    <property type="match status" value="1"/>
</dbReference>
<organism evidence="2 3">
    <name type="scientific">Gordonia oryzae</name>
    <dbReference type="NCBI Taxonomy" id="2487349"/>
    <lineage>
        <taxon>Bacteria</taxon>
        <taxon>Bacillati</taxon>
        <taxon>Actinomycetota</taxon>
        <taxon>Actinomycetes</taxon>
        <taxon>Mycobacteriales</taxon>
        <taxon>Gordoniaceae</taxon>
        <taxon>Gordonia</taxon>
    </lineage>
</organism>
<keyword evidence="2" id="KW-0808">Transferase</keyword>
<dbReference type="InterPro" id="IPR016181">
    <property type="entry name" value="Acyl_CoA_acyltransferase"/>
</dbReference>
<keyword evidence="3" id="KW-1185">Reference proteome</keyword>
<dbReference type="InterPro" id="IPR031165">
    <property type="entry name" value="GNAT_YJDJ"/>
</dbReference>
<feature type="domain" description="N-acetyltransferase" evidence="1">
    <location>
        <begin position="13"/>
        <end position="103"/>
    </location>
</feature>
<proteinExistence type="predicted"/>
<protein>
    <submittedName>
        <fullName evidence="2">N-acetyltransferase</fullName>
    </submittedName>
</protein>
<dbReference type="InterPro" id="IPR045057">
    <property type="entry name" value="Gcn5-rel_NAT"/>
</dbReference>
<sequence>MTLDKTGAEADVSQIADSQRYQISVDEQIAGFTAYREREHDGATERIFFHTEVDEKFGGRGLATILIEQALNDTRAQGKVIVGVCPLVAAFLKKHHEFDGDTRPVREETINWLQRQIS</sequence>
<dbReference type="PANTHER" id="PTHR31435">
    <property type="entry name" value="PROTEIN NATD1"/>
    <property type="match status" value="1"/>
</dbReference>
<dbReference type="PANTHER" id="PTHR31435:SF10">
    <property type="entry name" value="BSR4717 PROTEIN"/>
    <property type="match status" value="1"/>
</dbReference>